<dbReference type="SUPFAM" id="SSF82171">
    <property type="entry name" value="DPP6 N-terminal domain-like"/>
    <property type="match status" value="1"/>
</dbReference>
<proteinExistence type="inferred from homology"/>
<evidence type="ECO:0000256" key="5">
    <source>
        <dbReference type="ARBA" id="ARBA00022692"/>
    </source>
</evidence>
<accession>A0A1Y1V0E7</accession>
<feature type="domain" description="Peptidase S9 prolyl oligopeptidase catalytic" evidence="13">
    <location>
        <begin position="666"/>
        <end position="854"/>
    </location>
</feature>
<keyword evidence="9 12" id="KW-1133">Transmembrane helix</keyword>
<evidence type="ECO:0008006" key="17">
    <source>
        <dbReference type="Google" id="ProtNLM"/>
    </source>
</evidence>
<dbReference type="Pfam" id="PF00930">
    <property type="entry name" value="DPPIV_N"/>
    <property type="match status" value="1"/>
</dbReference>
<keyword evidence="16" id="KW-1185">Reference proteome</keyword>
<keyword evidence="6" id="KW-0378">Hydrolase</keyword>
<protein>
    <recommendedName>
        <fullName evidence="17">Dipeptidyl-peptidase IV</fullName>
    </recommendedName>
</protein>
<keyword evidence="7" id="KW-0720">Serine protease</keyword>
<keyword evidence="11" id="KW-0325">Glycoprotein</keyword>
<evidence type="ECO:0000256" key="3">
    <source>
        <dbReference type="ARBA" id="ARBA00022438"/>
    </source>
</evidence>
<gene>
    <name evidence="15" type="ORF">BCR36DRAFT_336342</name>
</gene>
<evidence type="ECO:0000256" key="4">
    <source>
        <dbReference type="ARBA" id="ARBA00022670"/>
    </source>
</evidence>
<keyword evidence="5 12" id="KW-0812">Transmembrane</keyword>
<name>A0A1Y1V0E7_9FUNG</name>
<dbReference type="STRING" id="1754191.A0A1Y1V0E7"/>
<evidence type="ECO:0000313" key="15">
    <source>
        <dbReference type="EMBL" id="ORX43292.1"/>
    </source>
</evidence>
<feature type="transmembrane region" description="Helical" evidence="12">
    <location>
        <begin position="66"/>
        <end position="85"/>
    </location>
</feature>
<dbReference type="FunFam" id="3.40.50.1820:FF:000003">
    <property type="entry name" value="Dipeptidyl peptidase 4"/>
    <property type="match status" value="1"/>
</dbReference>
<dbReference type="GO" id="GO:0008239">
    <property type="term" value="F:dipeptidyl-peptidase activity"/>
    <property type="evidence" value="ECO:0007669"/>
    <property type="project" value="EnsemblFungi"/>
</dbReference>
<evidence type="ECO:0000256" key="1">
    <source>
        <dbReference type="ARBA" id="ARBA00004576"/>
    </source>
</evidence>
<dbReference type="GO" id="GO:0005886">
    <property type="term" value="C:plasma membrane"/>
    <property type="evidence" value="ECO:0007669"/>
    <property type="project" value="TreeGrafter"/>
</dbReference>
<dbReference type="PANTHER" id="PTHR11731">
    <property type="entry name" value="PROTEASE FAMILY S9B,C DIPEPTIDYL-PEPTIDASE IV-RELATED"/>
    <property type="match status" value="1"/>
</dbReference>
<sequence>MNEDNITESINDFLENNDAENETIIRMDDDTELFINNTDEEEEDEENGAGYVMQPPFKKTGNKIKIYALTGLLSIFTIIVIGLFLDKGKTPGPILSGKQRIEMKDVFKLRPSKNPVYWFDSGEDGTVIQVSQKGDIELFNIISKEVKIVASMQDLMKGNNKINLGFELSKDTHYLIIPTFSKTVFRHSKIQNYVVFDCKAKKYLDFKNELNNISNIEFSPSSDKIAYVKNNNMYYLNLKTGKSVQITNDGSKNIFNGISDWVYEEEVLMSSKAFWWSPDGKYLGFIKFNDTNVPEYEIPVYLDNNLDGISYNAWKSIKYPKPGFPNPDVNVYIYDTTKETRKKNNLKKVVYEKDYEFQPDNLVILQVLWATEDSKNLLIRTSNRVQDTARLFSVNIPHEIETESDITKEKGTFIATFLKEDDHDDDGWLTRTESIYFVPPNGYIEIMEDKNGYEHINYYPDIYDEKSMFLTSGEWEVDSISGIDKNNKIIYYISTEEGSMQKHLYKVNLNGQRNIKMTPPVSEIEEQKEIINSFGENLSETGVFSASFSPGFNFYLLNYDGPNIPYQKILSTQDSYDDFHIDLSNNELLEKALSNYDIPKFHRFEIPINDYTVNALAIYPPDFDENSPKKYPVLFHPYGGPNSQMATYNYQFDFDSVLASDPEHPMIVVIVDGRGTALKGRKFRVSVAKQLGKLEAEDQIKAAQYLQKLPYVDEDKFAIWGWSYGGYLTSKVVEANSGVFKVAMAVAPVIDWKFYDTLYTERYMKTLKDNIEGYKQSAINNVEGFKNVDFLLVHGTGDGKIHFQNSALLVSKLTLKGVNNYTVQFYTDNDHSMVFGNAYSQLMNLLTEFLHEHLFKEKKN</sequence>
<keyword evidence="10 12" id="KW-0472">Membrane</keyword>
<comment type="similarity">
    <text evidence="2">Belongs to the peptidase S9B family.</text>
</comment>
<dbReference type="GO" id="GO:0000329">
    <property type="term" value="C:fungal-type vacuole membrane"/>
    <property type="evidence" value="ECO:0007669"/>
    <property type="project" value="EnsemblFungi"/>
</dbReference>
<dbReference type="OrthoDB" id="16520at2759"/>
<evidence type="ECO:0000256" key="10">
    <source>
        <dbReference type="ARBA" id="ARBA00023136"/>
    </source>
</evidence>
<evidence type="ECO:0000256" key="7">
    <source>
        <dbReference type="ARBA" id="ARBA00022825"/>
    </source>
</evidence>
<dbReference type="AlphaFoldDB" id="A0A1Y1V0E7"/>
<dbReference type="Gene3D" id="2.140.10.30">
    <property type="entry name" value="Dipeptidylpeptidase IV, N-terminal domain"/>
    <property type="match status" value="1"/>
</dbReference>
<dbReference type="InterPro" id="IPR029058">
    <property type="entry name" value="AB_hydrolase_fold"/>
</dbReference>
<dbReference type="GO" id="GO:0006508">
    <property type="term" value="P:proteolysis"/>
    <property type="evidence" value="ECO:0007669"/>
    <property type="project" value="UniProtKB-KW"/>
</dbReference>
<dbReference type="EMBL" id="MCFH01000054">
    <property type="protein sequence ID" value="ORX43292.1"/>
    <property type="molecule type" value="Genomic_DNA"/>
</dbReference>
<keyword evidence="4" id="KW-0645">Protease</keyword>
<dbReference type="Gene3D" id="3.40.50.1820">
    <property type="entry name" value="alpha/beta hydrolase"/>
    <property type="match status" value="1"/>
</dbReference>
<evidence type="ECO:0000313" key="16">
    <source>
        <dbReference type="Proteomes" id="UP000193719"/>
    </source>
</evidence>
<evidence type="ECO:0000256" key="9">
    <source>
        <dbReference type="ARBA" id="ARBA00022989"/>
    </source>
</evidence>
<keyword evidence="3" id="KW-0031">Aminopeptidase</keyword>
<organism evidence="15 16">
    <name type="scientific">Piromyces finnis</name>
    <dbReference type="NCBI Taxonomy" id="1754191"/>
    <lineage>
        <taxon>Eukaryota</taxon>
        <taxon>Fungi</taxon>
        <taxon>Fungi incertae sedis</taxon>
        <taxon>Chytridiomycota</taxon>
        <taxon>Chytridiomycota incertae sedis</taxon>
        <taxon>Neocallimastigomycetes</taxon>
        <taxon>Neocallimastigales</taxon>
        <taxon>Neocallimastigaceae</taxon>
        <taxon>Piromyces</taxon>
    </lineage>
</organism>
<dbReference type="InterPro" id="IPR001375">
    <property type="entry name" value="Peptidase_S9_cat"/>
</dbReference>
<dbReference type="PANTHER" id="PTHR11731:SF200">
    <property type="entry name" value="DIPEPTIDYL PEPTIDASE 10, ISOFORM B"/>
    <property type="match status" value="1"/>
</dbReference>
<evidence type="ECO:0000256" key="8">
    <source>
        <dbReference type="ARBA" id="ARBA00022968"/>
    </source>
</evidence>
<comment type="caution">
    <text evidence="15">The sequence shown here is derived from an EMBL/GenBank/DDBJ whole genome shotgun (WGS) entry which is preliminary data.</text>
</comment>
<evidence type="ECO:0000256" key="2">
    <source>
        <dbReference type="ARBA" id="ARBA00006150"/>
    </source>
</evidence>
<dbReference type="GO" id="GO:0004252">
    <property type="term" value="F:serine-type endopeptidase activity"/>
    <property type="evidence" value="ECO:0007669"/>
    <property type="project" value="InterPro"/>
</dbReference>
<dbReference type="Proteomes" id="UP000193719">
    <property type="component" value="Unassembled WGS sequence"/>
</dbReference>
<dbReference type="InterPro" id="IPR050278">
    <property type="entry name" value="Serine_Prot_S9B/DPPIV"/>
</dbReference>
<dbReference type="GO" id="GO:0004177">
    <property type="term" value="F:aminopeptidase activity"/>
    <property type="evidence" value="ECO:0007669"/>
    <property type="project" value="UniProtKB-KW"/>
</dbReference>
<reference evidence="15 16" key="2">
    <citation type="submission" date="2016-08" db="EMBL/GenBank/DDBJ databases">
        <title>Pervasive Adenine N6-methylation of Active Genes in Fungi.</title>
        <authorList>
            <consortium name="DOE Joint Genome Institute"/>
            <person name="Mondo S.J."/>
            <person name="Dannebaum R.O."/>
            <person name="Kuo R.C."/>
            <person name="Labutti K."/>
            <person name="Haridas S."/>
            <person name="Kuo A."/>
            <person name="Salamov A."/>
            <person name="Ahrendt S.R."/>
            <person name="Lipzen A."/>
            <person name="Sullivan W."/>
            <person name="Andreopoulos W.B."/>
            <person name="Clum A."/>
            <person name="Lindquist E."/>
            <person name="Daum C."/>
            <person name="Ramamoorthy G.K."/>
            <person name="Gryganskyi A."/>
            <person name="Culley D."/>
            <person name="Magnuson J.K."/>
            <person name="James T.Y."/>
            <person name="O'Malley M.A."/>
            <person name="Stajich J.E."/>
            <person name="Spatafora J.W."/>
            <person name="Visel A."/>
            <person name="Grigoriev I.V."/>
        </authorList>
    </citation>
    <scope>NUCLEOTIDE SEQUENCE [LARGE SCALE GENOMIC DNA]</scope>
    <source>
        <strain evidence="16">finn</strain>
    </source>
</reference>
<dbReference type="SUPFAM" id="SSF53474">
    <property type="entry name" value="alpha/beta-Hydrolases"/>
    <property type="match status" value="1"/>
</dbReference>
<dbReference type="InterPro" id="IPR002471">
    <property type="entry name" value="Pept_S9_AS"/>
</dbReference>
<dbReference type="Pfam" id="PF00326">
    <property type="entry name" value="Peptidase_S9"/>
    <property type="match status" value="1"/>
</dbReference>
<feature type="domain" description="Dipeptidylpeptidase IV N-terminal" evidence="14">
    <location>
        <begin position="169"/>
        <end position="566"/>
    </location>
</feature>
<reference evidence="15 16" key="1">
    <citation type="submission" date="2016-08" db="EMBL/GenBank/DDBJ databases">
        <title>Genomes of anaerobic fungi encode conserved fungal cellulosomes for biomass hydrolysis.</title>
        <authorList>
            <consortium name="DOE Joint Genome Institute"/>
            <person name="Haitjema C.H."/>
            <person name="Gilmore S.P."/>
            <person name="Henske J.K."/>
            <person name="Solomon K.V."/>
            <person name="De Groot R."/>
            <person name="Kuo A."/>
            <person name="Mondo S.J."/>
            <person name="Salamov A.A."/>
            <person name="Labutti K."/>
            <person name="Zhao Z."/>
            <person name="Chiniquy J."/>
            <person name="Barry K."/>
            <person name="Brewer H.M."/>
            <person name="Purvine S.O."/>
            <person name="Wright A.T."/>
            <person name="Boxma B."/>
            <person name="Van Alen T."/>
            <person name="Hackstein J.H."/>
            <person name="Baker S.E."/>
            <person name="Grigoriev I.V."/>
            <person name="O'Malley M.A."/>
        </authorList>
    </citation>
    <scope>NUCLEOTIDE SEQUENCE [LARGE SCALE GENOMIC DNA]</scope>
    <source>
        <strain evidence="16">finn</strain>
    </source>
</reference>
<evidence type="ECO:0000259" key="14">
    <source>
        <dbReference type="Pfam" id="PF00930"/>
    </source>
</evidence>
<evidence type="ECO:0000259" key="13">
    <source>
        <dbReference type="Pfam" id="PF00326"/>
    </source>
</evidence>
<dbReference type="InterPro" id="IPR002469">
    <property type="entry name" value="Peptidase_S9B_N"/>
</dbReference>
<evidence type="ECO:0000256" key="11">
    <source>
        <dbReference type="ARBA" id="ARBA00023180"/>
    </source>
</evidence>
<evidence type="ECO:0000256" key="12">
    <source>
        <dbReference type="SAM" id="Phobius"/>
    </source>
</evidence>
<comment type="subcellular location">
    <subcellularLocation>
        <location evidence="1">Vacuole membrane</location>
        <topology evidence="1">Single-pass type II membrane protein</topology>
    </subcellularLocation>
</comment>
<keyword evidence="8" id="KW-0735">Signal-anchor</keyword>
<dbReference type="PROSITE" id="PS00708">
    <property type="entry name" value="PRO_ENDOPEP_SER"/>
    <property type="match status" value="1"/>
</dbReference>
<evidence type="ECO:0000256" key="6">
    <source>
        <dbReference type="ARBA" id="ARBA00022801"/>
    </source>
</evidence>